<reference evidence="2 4" key="1">
    <citation type="journal article" date="2020" name="Stud. Mycol.">
        <title>101 Dothideomycetes genomes: a test case for predicting lifestyles and emergence of pathogens.</title>
        <authorList>
            <person name="Haridas S."/>
            <person name="Albert R."/>
            <person name="Binder M."/>
            <person name="Bloem J."/>
            <person name="Labutti K."/>
            <person name="Salamov A."/>
            <person name="Andreopoulos B."/>
            <person name="Baker S."/>
            <person name="Barry K."/>
            <person name="Bills G."/>
            <person name="Bluhm B."/>
            <person name="Cannon C."/>
            <person name="Castanera R."/>
            <person name="Culley D."/>
            <person name="Daum C."/>
            <person name="Ezra D."/>
            <person name="Gonzalez J."/>
            <person name="Henrissat B."/>
            <person name="Kuo A."/>
            <person name="Liang C."/>
            <person name="Lipzen A."/>
            <person name="Lutzoni F."/>
            <person name="Magnuson J."/>
            <person name="Mondo S."/>
            <person name="Nolan M."/>
            <person name="Ohm R."/>
            <person name="Pangilinan J."/>
            <person name="Park H.-J."/>
            <person name="Ramirez L."/>
            <person name="Alfaro M."/>
            <person name="Sun H."/>
            <person name="Tritt A."/>
            <person name="Yoshinaga Y."/>
            <person name="Zwiers L.-H."/>
            <person name="Turgeon B."/>
            <person name="Goodwin S."/>
            <person name="Spatafora J."/>
            <person name="Crous P."/>
            <person name="Grigoriev I."/>
        </authorList>
    </citation>
    <scope>NUCLEOTIDE SEQUENCE</scope>
    <source>
        <strain evidence="2 4">CBS 304.34</strain>
    </source>
</reference>
<dbReference type="InterPro" id="IPR022185">
    <property type="entry name" value="DUF3712"/>
</dbReference>
<evidence type="ECO:0000256" key="1">
    <source>
        <dbReference type="SAM" id="Phobius"/>
    </source>
</evidence>
<protein>
    <submittedName>
        <fullName evidence="2 4">Uncharacterized protein</fullName>
    </submittedName>
</protein>
<organism evidence="2">
    <name type="scientific">Mytilinidion resinicola</name>
    <dbReference type="NCBI Taxonomy" id="574789"/>
    <lineage>
        <taxon>Eukaryota</taxon>
        <taxon>Fungi</taxon>
        <taxon>Dikarya</taxon>
        <taxon>Ascomycota</taxon>
        <taxon>Pezizomycotina</taxon>
        <taxon>Dothideomycetes</taxon>
        <taxon>Pleosporomycetidae</taxon>
        <taxon>Mytilinidiales</taxon>
        <taxon>Mytilinidiaceae</taxon>
        <taxon>Mytilinidion</taxon>
    </lineage>
</organism>
<dbReference type="PANTHER" id="PTHR35895">
    <property type="entry name" value="CHROMOSOME 16, WHOLE GENOME SHOTGUN SEQUENCE"/>
    <property type="match status" value="1"/>
</dbReference>
<name>A0A6A6YN01_9PEZI</name>
<dbReference type="OrthoDB" id="10039566at2759"/>
<dbReference type="Pfam" id="PF12505">
    <property type="entry name" value="DUF3712"/>
    <property type="match status" value="1"/>
</dbReference>
<dbReference type="RefSeq" id="XP_033577216.1">
    <property type="nucleotide sequence ID" value="XM_033722886.1"/>
</dbReference>
<keyword evidence="1" id="KW-0812">Transmembrane</keyword>
<keyword evidence="1" id="KW-1133">Transmembrane helix</keyword>
<accession>A0A6A6YN01</accession>
<evidence type="ECO:0000313" key="2">
    <source>
        <dbReference type="EMBL" id="KAF2810252.1"/>
    </source>
</evidence>
<keyword evidence="1" id="KW-0472">Membrane</keyword>
<dbReference type="InterPro" id="IPR046368">
    <property type="entry name" value="Tag1"/>
</dbReference>
<dbReference type="Proteomes" id="UP000504636">
    <property type="component" value="Unplaced"/>
</dbReference>
<reference evidence="4" key="2">
    <citation type="submission" date="2020-04" db="EMBL/GenBank/DDBJ databases">
        <authorList>
            <consortium name="NCBI Genome Project"/>
        </authorList>
    </citation>
    <scope>NUCLEOTIDE SEQUENCE</scope>
    <source>
        <strain evidence="4">CBS 304.34</strain>
    </source>
</reference>
<gene>
    <name evidence="2 4" type="ORF">BDZ99DRAFT_488101</name>
</gene>
<dbReference type="GO" id="GO:0000329">
    <property type="term" value="C:fungal-type vacuole membrane"/>
    <property type="evidence" value="ECO:0007669"/>
    <property type="project" value="InterPro"/>
</dbReference>
<dbReference type="EMBL" id="MU003700">
    <property type="protein sequence ID" value="KAF2810252.1"/>
    <property type="molecule type" value="Genomic_DNA"/>
</dbReference>
<feature type="transmembrane region" description="Helical" evidence="1">
    <location>
        <begin position="20"/>
        <end position="44"/>
    </location>
</feature>
<dbReference type="GeneID" id="54463779"/>
<keyword evidence="3" id="KW-1185">Reference proteome</keyword>
<sequence length="352" mass="38529">MPQRKPRRIRRHYKKYWICYFVLGVIALAIGLPILFLVIFPAIAQRLVDDADLPIHAAMIMDPSDNTLTYSMTASLKVPKPFTVRIEPTVLELYRPETKQHRIPYIKVELPALKLHGNATVKVEGQQATILDKDQFTQFLAYAVYNDDFEMAAYGKTTAYLGKLKAHITLDKTIKLKGLNMLNGFSIDNAQVVLPPKKDGTNLVANLTLPNASLVTFELGNVTLNLKVGDLILGNATIMNTMLKPGNNSVYARGIIDIKTGLQNVEPIINAEAQALRRGNIAVSASGNSTIYNGTHIDYLEKVLNNLTITTEMPITDILVDSLGGLLGDFSGGLSSLLSGLNTTNPLNLLGG</sequence>
<evidence type="ECO:0000313" key="4">
    <source>
        <dbReference type="RefSeq" id="XP_033577216.1"/>
    </source>
</evidence>
<reference evidence="4" key="3">
    <citation type="submission" date="2025-04" db="UniProtKB">
        <authorList>
            <consortium name="RefSeq"/>
        </authorList>
    </citation>
    <scope>IDENTIFICATION</scope>
    <source>
        <strain evidence="4">CBS 304.34</strain>
    </source>
</reference>
<evidence type="ECO:0000313" key="3">
    <source>
        <dbReference type="Proteomes" id="UP000504636"/>
    </source>
</evidence>
<dbReference type="AlphaFoldDB" id="A0A6A6YN01"/>
<dbReference type="PANTHER" id="PTHR35895:SF2">
    <property type="match status" value="1"/>
</dbReference>
<proteinExistence type="predicted"/>